<keyword evidence="2" id="KW-0805">Transcription regulation</keyword>
<dbReference type="InterPro" id="IPR015300">
    <property type="entry name" value="DNA-bd_pseudobarrel_sf"/>
</dbReference>
<evidence type="ECO:0008006" key="8">
    <source>
        <dbReference type="Google" id="ProtNLM"/>
    </source>
</evidence>
<organism evidence="6 7">
    <name type="scientific">Lithocarpus litseifolius</name>
    <dbReference type="NCBI Taxonomy" id="425828"/>
    <lineage>
        <taxon>Eukaryota</taxon>
        <taxon>Viridiplantae</taxon>
        <taxon>Streptophyta</taxon>
        <taxon>Embryophyta</taxon>
        <taxon>Tracheophyta</taxon>
        <taxon>Spermatophyta</taxon>
        <taxon>Magnoliopsida</taxon>
        <taxon>eudicotyledons</taxon>
        <taxon>Gunneridae</taxon>
        <taxon>Pentapetalae</taxon>
        <taxon>rosids</taxon>
        <taxon>fabids</taxon>
        <taxon>Fagales</taxon>
        <taxon>Fagaceae</taxon>
        <taxon>Lithocarpus</taxon>
    </lineage>
</organism>
<reference evidence="6 7" key="1">
    <citation type="submission" date="2024-01" db="EMBL/GenBank/DDBJ databases">
        <title>A telomere-to-telomere, gap-free genome of sweet tea (Lithocarpus litseifolius).</title>
        <authorList>
            <person name="Zhou J."/>
        </authorList>
    </citation>
    <scope>NUCLEOTIDE SEQUENCE [LARGE SCALE GENOMIC DNA]</scope>
    <source>
        <strain evidence="6">Zhou-2022a</strain>
        <tissue evidence="6">Leaf</tissue>
    </source>
</reference>
<dbReference type="InterPro" id="IPR050655">
    <property type="entry name" value="Plant_B3_domain"/>
</dbReference>
<evidence type="ECO:0000256" key="1">
    <source>
        <dbReference type="ARBA" id="ARBA00004123"/>
    </source>
</evidence>
<dbReference type="AlphaFoldDB" id="A0AAW2BRE8"/>
<evidence type="ECO:0000313" key="6">
    <source>
        <dbReference type="EMBL" id="KAK9987349.1"/>
    </source>
</evidence>
<evidence type="ECO:0000256" key="3">
    <source>
        <dbReference type="ARBA" id="ARBA00023125"/>
    </source>
</evidence>
<dbReference type="Proteomes" id="UP001459277">
    <property type="component" value="Unassembled WGS sequence"/>
</dbReference>
<evidence type="ECO:0000256" key="4">
    <source>
        <dbReference type="ARBA" id="ARBA00023163"/>
    </source>
</evidence>
<dbReference type="EMBL" id="JAZDWU010000011">
    <property type="protein sequence ID" value="KAK9987349.1"/>
    <property type="molecule type" value="Genomic_DNA"/>
</dbReference>
<gene>
    <name evidence="6" type="ORF">SO802_032300</name>
</gene>
<comment type="subcellular location">
    <subcellularLocation>
        <location evidence="1">Nucleus</location>
    </subcellularLocation>
</comment>
<evidence type="ECO:0000256" key="2">
    <source>
        <dbReference type="ARBA" id="ARBA00023015"/>
    </source>
</evidence>
<proteinExistence type="predicted"/>
<protein>
    <recommendedName>
        <fullName evidence="8">TF-B3 domain-containing protein</fullName>
    </recommendedName>
</protein>
<comment type="caution">
    <text evidence="6">The sequence shown here is derived from an EMBL/GenBank/DDBJ whole genome shotgun (WGS) entry which is preliminary data.</text>
</comment>
<keyword evidence="5" id="KW-0539">Nucleus</keyword>
<dbReference type="GO" id="GO:0005634">
    <property type="term" value="C:nucleus"/>
    <property type="evidence" value="ECO:0007669"/>
    <property type="project" value="UniProtKB-SubCell"/>
</dbReference>
<evidence type="ECO:0000313" key="7">
    <source>
        <dbReference type="Proteomes" id="UP001459277"/>
    </source>
</evidence>
<keyword evidence="3" id="KW-0238">DNA-binding</keyword>
<evidence type="ECO:0000256" key="5">
    <source>
        <dbReference type="ARBA" id="ARBA00023242"/>
    </source>
</evidence>
<dbReference type="PANTHER" id="PTHR31920:SF147">
    <property type="entry name" value="TF-B3 DOMAIN-CONTAINING PROTEIN"/>
    <property type="match status" value="1"/>
</dbReference>
<keyword evidence="4" id="KW-0804">Transcription</keyword>
<dbReference type="PANTHER" id="PTHR31920">
    <property type="entry name" value="B3 DOMAIN-CONTAINING"/>
    <property type="match status" value="1"/>
</dbReference>
<dbReference type="SUPFAM" id="SSF101936">
    <property type="entry name" value="DNA-binding pseudobarrel domain"/>
    <property type="match status" value="1"/>
</dbReference>
<dbReference type="GO" id="GO:0003677">
    <property type="term" value="F:DNA binding"/>
    <property type="evidence" value="ECO:0007669"/>
    <property type="project" value="UniProtKB-KW"/>
</dbReference>
<name>A0AAW2BRE8_9ROSI</name>
<keyword evidence="7" id="KW-1185">Reference proteome</keyword>
<dbReference type="Gene3D" id="2.40.330.10">
    <property type="entry name" value="DNA-binding pseudobarrel domain"/>
    <property type="match status" value="1"/>
</dbReference>
<sequence length="153" mass="17511">MVDSSPLKLMLFRYEGNSSFHVLIFDKSGTEIQYPPSKNYKLEDHHVGIIDLDEDDTNISPSMYKPTKHEYVPVEFSTTYIIGMQFVTLQCLVLLKPIKTGLCSAMRFGKGWVAFSKDNNLEDGYVYVFKVIKRKPVVLSVSIFHVVDHQSLD</sequence>
<accession>A0AAW2BRE8</accession>